<dbReference type="PANTHER" id="PTHR43065">
    <property type="entry name" value="SENSOR HISTIDINE KINASE"/>
    <property type="match status" value="1"/>
</dbReference>
<organism evidence="6 7">
    <name type="scientific">Peredibacter starrii</name>
    <dbReference type="NCBI Taxonomy" id="28202"/>
    <lineage>
        <taxon>Bacteria</taxon>
        <taxon>Pseudomonadati</taxon>
        <taxon>Bdellovibrionota</taxon>
        <taxon>Bacteriovoracia</taxon>
        <taxon>Bacteriovoracales</taxon>
        <taxon>Bacteriovoracaceae</taxon>
        <taxon>Peredibacter</taxon>
    </lineage>
</organism>
<dbReference type="InterPro" id="IPR003594">
    <property type="entry name" value="HATPase_dom"/>
</dbReference>
<evidence type="ECO:0000256" key="2">
    <source>
        <dbReference type="ARBA" id="ARBA00012438"/>
    </source>
</evidence>
<keyword evidence="6" id="KW-0808">Transferase</keyword>
<gene>
    <name evidence="6" type="ORF">SOO65_13315</name>
</gene>
<dbReference type="InterPro" id="IPR036097">
    <property type="entry name" value="HisK_dim/P_sf"/>
</dbReference>
<evidence type="ECO:0000256" key="3">
    <source>
        <dbReference type="ARBA" id="ARBA00022553"/>
    </source>
</evidence>
<dbReference type="RefSeq" id="WP_321390788.1">
    <property type="nucleotide sequence ID" value="NZ_CP139487.1"/>
</dbReference>
<dbReference type="InterPro" id="IPR036890">
    <property type="entry name" value="HATPase_C_sf"/>
</dbReference>
<keyword evidence="6" id="KW-0418">Kinase</keyword>
<dbReference type="InterPro" id="IPR005467">
    <property type="entry name" value="His_kinase_dom"/>
</dbReference>
<feature type="transmembrane region" description="Helical" evidence="4">
    <location>
        <begin position="29"/>
        <end position="47"/>
    </location>
</feature>
<feature type="transmembrane region" description="Helical" evidence="4">
    <location>
        <begin position="53"/>
        <end position="72"/>
    </location>
</feature>
<dbReference type="PRINTS" id="PR00344">
    <property type="entry name" value="BCTRLSENSOR"/>
</dbReference>
<feature type="transmembrane region" description="Helical" evidence="4">
    <location>
        <begin position="112"/>
        <end position="133"/>
    </location>
</feature>
<keyword evidence="3" id="KW-0597">Phosphoprotein</keyword>
<dbReference type="Pfam" id="PF02518">
    <property type="entry name" value="HATPase_c"/>
    <property type="match status" value="1"/>
</dbReference>
<dbReference type="Gene3D" id="3.30.565.10">
    <property type="entry name" value="Histidine kinase-like ATPase, C-terminal domain"/>
    <property type="match status" value="1"/>
</dbReference>
<dbReference type="EMBL" id="CP139487">
    <property type="protein sequence ID" value="WPU63668.1"/>
    <property type="molecule type" value="Genomic_DNA"/>
</dbReference>
<dbReference type="SUPFAM" id="SSF55874">
    <property type="entry name" value="ATPase domain of HSP90 chaperone/DNA topoisomerase II/histidine kinase"/>
    <property type="match status" value="1"/>
</dbReference>
<dbReference type="SUPFAM" id="SSF47384">
    <property type="entry name" value="Homodimeric domain of signal transducing histidine kinase"/>
    <property type="match status" value="1"/>
</dbReference>
<dbReference type="PROSITE" id="PS50109">
    <property type="entry name" value="HIS_KIN"/>
    <property type="match status" value="1"/>
</dbReference>
<dbReference type="SMART" id="SM00388">
    <property type="entry name" value="HisKA"/>
    <property type="match status" value="1"/>
</dbReference>
<feature type="transmembrane region" description="Helical" evidence="4">
    <location>
        <begin position="84"/>
        <end position="100"/>
    </location>
</feature>
<keyword evidence="7" id="KW-1185">Reference proteome</keyword>
<dbReference type="Gene3D" id="1.10.287.130">
    <property type="match status" value="1"/>
</dbReference>
<dbReference type="CDD" id="cd00082">
    <property type="entry name" value="HisKA"/>
    <property type="match status" value="1"/>
</dbReference>
<keyword evidence="4" id="KW-0472">Membrane</keyword>
<feature type="domain" description="Histidine kinase" evidence="5">
    <location>
        <begin position="170"/>
        <end position="383"/>
    </location>
</feature>
<dbReference type="GO" id="GO:0000155">
    <property type="term" value="F:phosphorelay sensor kinase activity"/>
    <property type="evidence" value="ECO:0007669"/>
    <property type="project" value="InterPro"/>
</dbReference>
<dbReference type="AlphaFoldDB" id="A0AAX4HKD2"/>
<dbReference type="EC" id="2.7.13.3" evidence="2"/>
<evidence type="ECO:0000256" key="1">
    <source>
        <dbReference type="ARBA" id="ARBA00000085"/>
    </source>
</evidence>
<reference evidence="6 7" key="1">
    <citation type="submission" date="2023-11" db="EMBL/GenBank/DDBJ databases">
        <title>Peredibacter starrii A3.12.</title>
        <authorList>
            <person name="Mitchell R.J."/>
        </authorList>
    </citation>
    <scope>NUCLEOTIDE SEQUENCE [LARGE SCALE GENOMIC DNA]</scope>
    <source>
        <strain evidence="6 7">A3.12</strain>
    </source>
</reference>
<evidence type="ECO:0000313" key="6">
    <source>
        <dbReference type="EMBL" id="WPU63668.1"/>
    </source>
</evidence>
<accession>A0AAX4HKD2</accession>
<evidence type="ECO:0000256" key="4">
    <source>
        <dbReference type="SAM" id="Phobius"/>
    </source>
</evidence>
<keyword evidence="4" id="KW-0812">Transmembrane</keyword>
<evidence type="ECO:0000313" key="7">
    <source>
        <dbReference type="Proteomes" id="UP001324634"/>
    </source>
</evidence>
<dbReference type="Proteomes" id="UP001324634">
    <property type="component" value="Chromosome"/>
</dbReference>
<keyword evidence="4" id="KW-1133">Transmembrane helix</keyword>
<protein>
    <recommendedName>
        <fullName evidence="2">histidine kinase</fullName>
        <ecNumber evidence="2">2.7.13.3</ecNumber>
    </recommendedName>
</protein>
<name>A0AAX4HKD2_9BACT</name>
<dbReference type="KEGG" id="psti:SOO65_13315"/>
<sequence>MVGWIWPIRGFKLFLQDISGTELWGRWRYMLLAGMAFVSVALASYGFGFTSYTLPFTLGVVVCGLSMVFEALKKSHVKETPLHWCAYVFTALYFFTRLAFPIWRMESLNEPMALVVDLFFYVIFAGITSFITLEMVKFRHDEEVDHLLKERNDRLLGQSKYAELGMMSAGIAHEINNPLAVIQARTTQLLRIHQNPEKQKDLGDGLQQILHTSERINRTIQGVREFIHQDEKGPQTDVDLKTLVDDVLAFCGQRMKNHGINLRFYGLENYSVVGNKIQLEQVILNLLNNSFDAIEYLPDKWIEISAQQSNDHVQIFVKDSGPGIPPEIAARIMEPFYSTKDLGKGTGLGLALARGIVEKHGGTLIYLEETSHTTFLIDLPAEPHTDWGISTYH</sequence>
<dbReference type="InterPro" id="IPR004358">
    <property type="entry name" value="Sig_transdc_His_kin-like_C"/>
</dbReference>
<proteinExistence type="predicted"/>
<dbReference type="Pfam" id="PF00512">
    <property type="entry name" value="HisKA"/>
    <property type="match status" value="1"/>
</dbReference>
<evidence type="ECO:0000259" key="5">
    <source>
        <dbReference type="PROSITE" id="PS50109"/>
    </source>
</evidence>
<comment type="catalytic activity">
    <reaction evidence="1">
        <text>ATP + protein L-histidine = ADP + protein N-phospho-L-histidine.</text>
        <dbReference type="EC" id="2.7.13.3"/>
    </reaction>
</comment>
<dbReference type="InterPro" id="IPR003661">
    <property type="entry name" value="HisK_dim/P_dom"/>
</dbReference>
<dbReference type="SMART" id="SM00387">
    <property type="entry name" value="HATPase_c"/>
    <property type="match status" value="1"/>
</dbReference>
<dbReference type="PANTHER" id="PTHR43065:SF42">
    <property type="entry name" value="TWO-COMPONENT SENSOR PPRA"/>
    <property type="match status" value="1"/>
</dbReference>